<organism evidence="9 10">
    <name type="scientific">Methyloradius palustris</name>
    <dbReference type="NCBI Taxonomy" id="2778876"/>
    <lineage>
        <taxon>Bacteria</taxon>
        <taxon>Pseudomonadati</taxon>
        <taxon>Pseudomonadota</taxon>
        <taxon>Betaproteobacteria</taxon>
        <taxon>Nitrosomonadales</taxon>
        <taxon>Methylophilaceae</taxon>
        <taxon>Methyloradius</taxon>
    </lineage>
</organism>
<evidence type="ECO:0000256" key="2">
    <source>
        <dbReference type="ARBA" id="ARBA00022448"/>
    </source>
</evidence>
<evidence type="ECO:0000256" key="6">
    <source>
        <dbReference type="ARBA" id="ARBA00023136"/>
    </source>
</evidence>
<feature type="transmembrane region" description="Helical" evidence="7">
    <location>
        <begin position="123"/>
        <end position="141"/>
    </location>
</feature>
<keyword evidence="4 7" id="KW-0812">Transmembrane</keyword>
<feature type="domain" description="ABC transmembrane type-1" evidence="8">
    <location>
        <begin position="59"/>
        <end position="239"/>
    </location>
</feature>
<keyword evidence="6 7" id="KW-0472">Membrane</keyword>
<feature type="transmembrane region" description="Helical" evidence="7">
    <location>
        <begin position="93"/>
        <end position="117"/>
    </location>
</feature>
<dbReference type="PANTHER" id="PTHR30151:SF38">
    <property type="entry name" value="ALIPHATIC SULFONATES TRANSPORT PERMEASE PROTEIN SSUC-RELATED"/>
    <property type="match status" value="1"/>
</dbReference>
<comment type="similarity">
    <text evidence="7">Belongs to the binding-protein-dependent transport system permease family.</text>
</comment>
<dbReference type="Pfam" id="PF00528">
    <property type="entry name" value="BPD_transp_1"/>
    <property type="match status" value="1"/>
</dbReference>
<evidence type="ECO:0000313" key="9">
    <source>
        <dbReference type="EMBL" id="BCM24338.1"/>
    </source>
</evidence>
<evidence type="ECO:0000256" key="7">
    <source>
        <dbReference type="RuleBase" id="RU363032"/>
    </source>
</evidence>
<accession>A0A8D5G1F7</accession>
<dbReference type="PANTHER" id="PTHR30151">
    <property type="entry name" value="ALKANE SULFONATE ABC TRANSPORTER-RELATED, MEMBRANE SUBUNIT"/>
    <property type="match status" value="1"/>
</dbReference>
<dbReference type="EMBL" id="AP024110">
    <property type="protein sequence ID" value="BCM24338.1"/>
    <property type="molecule type" value="Genomic_DNA"/>
</dbReference>
<dbReference type="AlphaFoldDB" id="A0A8D5G1F7"/>
<evidence type="ECO:0000256" key="3">
    <source>
        <dbReference type="ARBA" id="ARBA00022475"/>
    </source>
</evidence>
<reference evidence="9" key="1">
    <citation type="journal article" date="2021" name="Arch. Microbiol.">
        <title>Methyloradius palustris gen. nov., sp. nov., a methanol-oxidizing bacterium isolated from snow.</title>
        <authorList>
            <person name="Miyadera T."/>
            <person name="Kojima H."/>
            <person name="Fukui M."/>
        </authorList>
    </citation>
    <scope>NUCLEOTIDE SEQUENCE</scope>
    <source>
        <strain evidence="9">Zm11</strain>
    </source>
</reference>
<dbReference type="InterPro" id="IPR000515">
    <property type="entry name" value="MetI-like"/>
</dbReference>
<evidence type="ECO:0000256" key="5">
    <source>
        <dbReference type="ARBA" id="ARBA00022989"/>
    </source>
</evidence>
<keyword evidence="3" id="KW-1003">Cell membrane</keyword>
<keyword evidence="5 7" id="KW-1133">Transmembrane helix</keyword>
<protein>
    <submittedName>
        <fullName evidence="9">ABC transporter permease</fullName>
    </submittedName>
</protein>
<feature type="transmembrane region" description="Helical" evidence="7">
    <location>
        <begin position="63"/>
        <end position="86"/>
    </location>
</feature>
<proteinExistence type="inferred from homology"/>
<name>A0A8D5G1F7_9PROT</name>
<evidence type="ECO:0000259" key="8">
    <source>
        <dbReference type="PROSITE" id="PS50928"/>
    </source>
</evidence>
<dbReference type="RefSeq" id="WP_225907073.1">
    <property type="nucleotide sequence ID" value="NZ_AP024110.1"/>
</dbReference>
<feature type="transmembrane region" description="Helical" evidence="7">
    <location>
        <begin position="215"/>
        <end position="235"/>
    </location>
</feature>
<feature type="transmembrane region" description="Helical" evidence="7">
    <location>
        <begin position="169"/>
        <end position="195"/>
    </location>
</feature>
<dbReference type="SUPFAM" id="SSF161098">
    <property type="entry name" value="MetI-like"/>
    <property type="match status" value="1"/>
</dbReference>
<keyword evidence="10" id="KW-1185">Reference proteome</keyword>
<gene>
    <name evidence="9" type="primary">ssuC_1</name>
    <name evidence="9" type="ORF">ZMTM_05970</name>
</gene>
<feature type="transmembrane region" description="Helical" evidence="7">
    <location>
        <begin position="9"/>
        <end position="28"/>
    </location>
</feature>
<dbReference type="Proteomes" id="UP000826722">
    <property type="component" value="Chromosome"/>
</dbReference>
<comment type="subcellular location">
    <subcellularLocation>
        <location evidence="1 7">Cell membrane</location>
        <topology evidence="1 7">Multi-pass membrane protein</topology>
    </subcellularLocation>
</comment>
<evidence type="ECO:0000313" key="10">
    <source>
        <dbReference type="Proteomes" id="UP000826722"/>
    </source>
</evidence>
<sequence>MQHHKRHPWLARLSPIVLLLVWAWVAHIELISPRLLSSPLRVYQTFLELLSSGELQDNLLKTMYRLTLGFGIGAVSGLLFGIVMAVSRNAEDFFAPVFHAIRQIPTIALLPIFILIFGIDESFKIAIVVMLTFFSVALASYEATKGVSQNYFEVAQIYRLPTVTVYRKLILPAILLPTFTGLRIAFTRSWTILIASELLVADSGIGQMMQAGRDMFRLDIVLVGVVVTGLIGFAIDRIFKLGEKYLIPWRVAHN</sequence>
<dbReference type="GO" id="GO:0055085">
    <property type="term" value="P:transmembrane transport"/>
    <property type="evidence" value="ECO:0007669"/>
    <property type="project" value="InterPro"/>
</dbReference>
<evidence type="ECO:0000256" key="1">
    <source>
        <dbReference type="ARBA" id="ARBA00004651"/>
    </source>
</evidence>
<dbReference type="PROSITE" id="PS50928">
    <property type="entry name" value="ABC_TM1"/>
    <property type="match status" value="1"/>
</dbReference>
<dbReference type="KEGG" id="mpau:ZMTM_05970"/>
<evidence type="ECO:0000256" key="4">
    <source>
        <dbReference type="ARBA" id="ARBA00022692"/>
    </source>
</evidence>
<dbReference type="GO" id="GO:0005886">
    <property type="term" value="C:plasma membrane"/>
    <property type="evidence" value="ECO:0007669"/>
    <property type="project" value="UniProtKB-SubCell"/>
</dbReference>
<dbReference type="InterPro" id="IPR035906">
    <property type="entry name" value="MetI-like_sf"/>
</dbReference>
<keyword evidence="2 7" id="KW-0813">Transport</keyword>
<dbReference type="CDD" id="cd06261">
    <property type="entry name" value="TM_PBP2"/>
    <property type="match status" value="1"/>
</dbReference>
<dbReference type="Gene3D" id="1.10.3720.10">
    <property type="entry name" value="MetI-like"/>
    <property type="match status" value="1"/>
</dbReference>